<protein>
    <submittedName>
        <fullName evidence="1">Uncharacterized protein</fullName>
    </submittedName>
</protein>
<dbReference type="OrthoDB" id="6120708at2"/>
<dbReference type="PATRIC" id="fig|716541.4.peg.956"/>
<dbReference type="EMBL" id="CP001918">
    <property type="protein sequence ID" value="ADF60253.1"/>
    <property type="molecule type" value="Genomic_DNA"/>
</dbReference>
<dbReference type="EnsemblBacteria" id="ADF60253">
    <property type="protein sequence ID" value="ADF60253"/>
    <property type="gene ID" value="ECL_00689"/>
</dbReference>
<organism evidence="1 2">
    <name type="scientific">Enterobacter cloacae subsp. cloacae (strain ATCC 13047 / DSM 30054 / NBRC 13535 / NCTC 10005 / WDCM 00083 / NCDC 279-56)</name>
    <dbReference type="NCBI Taxonomy" id="716541"/>
    <lineage>
        <taxon>Bacteria</taxon>
        <taxon>Pseudomonadati</taxon>
        <taxon>Pseudomonadota</taxon>
        <taxon>Gammaproteobacteria</taxon>
        <taxon>Enterobacterales</taxon>
        <taxon>Enterobacteriaceae</taxon>
        <taxon>Enterobacter</taxon>
        <taxon>Enterobacter cloacae complex</taxon>
    </lineage>
</organism>
<reference evidence="1 2" key="1">
    <citation type="journal article" date="2010" name="J. Bacteriol.">
        <title>Complete genome sequence of Enterobacter cloacae subsp. cloacae type strain ATCC 13047.</title>
        <authorList>
            <person name="Ren Y."/>
            <person name="Ren Y."/>
            <person name="Zhou Z."/>
            <person name="Guo X."/>
            <person name="Li Y."/>
            <person name="Feng L."/>
            <person name="Wang L."/>
        </authorList>
    </citation>
    <scope>NUCLEOTIDE SEQUENCE [LARGE SCALE GENOMIC DNA]</scope>
    <source>
        <strain evidence="2">ATCC 13047 / DSM 30054 / NBRC 13535 / NCTC 10005 / WDCM 00083 / NCDC 279-56</strain>
    </source>
</reference>
<keyword evidence="2" id="KW-1185">Reference proteome</keyword>
<evidence type="ECO:0000313" key="1">
    <source>
        <dbReference type="EMBL" id="ADF60253.1"/>
    </source>
</evidence>
<accession>A0A0H3CEE9</accession>
<dbReference type="RefSeq" id="WP_013095387.1">
    <property type="nucleotide sequence ID" value="NC_014121.1"/>
</dbReference>
<gene>
    <name evidence="1" type="ordered locus">ECL_00689</name>
</gene>
<dbReference type="AlphaFoldDB" id="A0A0H3CEE9"/>
<sequence>MNVGHLNFFKVNKCGLYKVNDDNTYGLELSETFDLIQNWVGTKSLALTIPWDPKEKPNRSKCYCKDIYKDANTGDFLIMLWKSDTDSTGSLLGASEDGEIGSSSVVKYTNSYKGKKVIWGRPCFYWIIPEIETIVSIKFDHSVCDSELFQDYVHASITNRVKHSKRVKNKTEKGYIRLSNTDDEDLYKYMYRFDMKLRSLETTHTELGKLVPKITHIVRRETIIINPNDARADWLKTFSTLVPFVSGKKNTRTRQIEIKAEAKPSLKEVKEIIEKYSAEDREKRLWDNVGFATDKGITWVDKYRMRDIINIPSEDYSTYSAAYIYEQISHKRKEFISPILKELKALQSQSRKKKASGED</sequence>
<dbReference type="Proteomes" id="UP000002363">
    <property type="component" value="Chromosome"/>
</dbReference>
<evidence type="ECO:0000313" key="2">
    <source>
        <dbReference type="Proteomes" id="UP000002363"/>
    </source>
</evidence>
<dbReference type="HOGENOM" id="CLU_060083_0_0_6"/>
<dbReference type="eggNOG" id="ENOG5032XWX">
    <property type="taxonomic scope" value="Bacteria"/>
</dbReference>
<proteinExistence type="predicted"/>
<name>A0A0H3CEE9_ENTCC</name>
<dbReference type="KEGG" id="enc:ECL_00689"/>